<reference evidence="4 5" key="1">
    <citation type="journal article" date="2015" name="Sci. Rep.">
        <title>Genome of the facultative scuticociliatosis pathogen Pseudocohnilembus persalinus provides insight into its virulence through horizontal gene transfer.</title>
        <authorList>
            <person name="Xiong J."/>
            <person name="Wang G."/>
            <person name="Cheng J."/>
            <person name="Tian M."/>
            <person name="Pan X."/>
            <person name="Warren A."/>
            <person name="Jiang C."/>
            <person name="Yuan D."/>
            <person name="Miao W."/>
        </authorList>
    </citation>
    <scope>NUCLEOTIDE SEQUENCE [LARGE SCALE GENOMIC DNA]</scope>
    <source>
        <strain evidence="4">36N120E</strain>
    </source>
</reference>
<keyword evidence="5" id="KW-1185">Reference proteome</keyword>
<dbReference type="InParanoid" id="A0A0V0QT98"/>
<protein>
    <submittedName>
        <fullName evidence="4">Galactose oxidase/kelch, beta-propeller</fullName>
    </submittedName>
</protein>
<dbReference type="SUPFAM" id="SSF50965">
    <property type="entry name" value="Galactose oxidase, central domain"/>
    <property type="match status" value="1"/>
</dbReference>
<dbReference type="AlphaFoldDB" id="A0A0V0QT98"/>
<organism evidence="4 5">
    <name type="scientific">Pseudocohnilembus persalinus</name>
    <name type="common">Ciliate</name>
    <dbReference type="NCBI Taxonomy" id="266149"/>
    <lineage>
        <taxon>Eukaryota</taxon>
        <taxon>Sar</taxon>
        <taxon>Alveolata</taxon>
        <taxon>Ciliophora</taxon>
        <taxon>Intramacronucleata</taxon>
        <taxon>Oligohymenophorea</taxon>
        <taxon>Scuticociliatia</taxon>
        <taxon>Philasterida</taxon>
        <taxon>Pseudocohnilembidae</taxon>
        <taxon>Pseudocohnilembus</taxon>
    </lineage>
</organism>
<evidence type="ECO:0000256" key="1">
    <source>
        <dbReference type="ARBA" id="ARBA00022441"/>
    </source>
</evidence>
<keyword evidence="2" id="KW-0677">Repeat</keyword>
<dbReference type="PANTHER" id="PTHR46093">
    <property type="entry name" value="ACYL-COA-BINDING DOMAIN-CONTAINING PROTEIN 5"/>
    <property type="match status" value="1"/>
</dbReference>
<dbReference type="SUPFAM" id="SSF117281">
    <property type="entry name" value="Kelch motif"/>
    <property type="match status" value="1"/>
</dbReference>
<dbReference type="InterPro" id="IPR011043">
    <property type="entry name" value="Gal_Oxase/kelch_b-propeller"/>
</dbReference>
<dbReference type="PANTHER" id="PTHR46093:SF18">
    <property type="entry name" value="FIBRONECTIN TYPE-III DOMAIN-CONTAINING PROTEIN"/>
    <property type="match status" value="1"/>
</dbReference>
<sequence length="775" mass="90964">MNLLINKSSVYNETTNYISKKKKSKNDDKNILSYDTKKNKFKQSQLVELATSSSFLPQLESSSFGNVSTNNTQIGKRIKTLDNSDFNSSFMKDQLHLPVKYKSQGKKLIKMEDSQGNEKLIEIDNDNQDDEDQKNETKFKSFQAIKQHNKNKLNQLKQDIEQGSYQGQFNNMKHIIKNIELDLNGEQIIQMHQDEKFLQKLMQLKSQQDQKLQKTSKYKILSSFEAQEQARQRYDKQQKEIIDQEQQLLQKAQQQQDQNQLLLKQRKQEEIQQQQLQQQKQIQMQKQQSDKEKQIINDLNLARVHGIKDGQLEFYTYNFDQNWWRPQPREMTRMILYKNKVFMYGGIGNKVFGDMLMLDTGNFTWSSVQQKGKQPYARFGHTMNYYQDNLIIFGGVKEYMENAKTRECLLDVLLFDLKNFTWNQAQCSHIFLQQRRNHIAEIVGKNLIVHGGVNMMDRIIEDVWILDLVTFTWSECNFEGPQLFAAYHASCPVYYSIRRNIQLYKQSEYKPSKFSNQIKYEGIYSFGGKNAQGNLHHDLRVLMTDQPKMQWATLKTQGKGPCPRYGHKMHFIEKFNFLAIYGGIYENQVQQVFLNDIFVMELGSLNWINVKYLNEGVPESLCNQSSVINQSQMIIFGGTNQHGFASSKVKVIELDSHLARKIYNMPQLKDVVPGEQLQNNMNNYENQNKNLPNSAENEKNQNYKYENNETKYNSLVSYQPLPPDAIRNASKIRKTISENSKFNSGVNIKSQNFQEKHYIMLIFLLFYIFKIIKKT</sequence>
<dbReference type="Pfam" id="PF24681">
    <property type="entry name" value="Kelch_KLHDC2_KLHL20_DRC7"/>
    <property type="match status" value="2"/>
</dbReference>
<keyword evidence="3" id="KW-0175">Coiled coil</keyword>
<evidence type="ECO:0000313" key="4">
    <source>
        <dbReference type="EMBL" id="KRX05522.1"/>
    </source>
</evidence>
<proteinExistence type="predicted"/>
<dbReference type="InterPro" id="IPR015915">
    <property type="entry name" value="Kelch-typ_b-propeller"/>
</dbReference>
<evidence type="ECO:0000256" key="3">
    <source>
        <dbReference type="SAM" id="Coils"/>
    </source>
</evidence>
<evidence type="ECO:0000313" key="5">
    <source>
        <dbReference type="Proteomes" id="UP000054937"/>
    </source>
</evidence>
<name>A0A0V0QT98_PSEPJ</name>
<dbReference type="OMA" id="HLKINHT"/>
<accession>A0A0V0QT98</accession>
<feature type="coiled-coil region" evidence="3">
    <location>
        <begin position="227"/>
        <end position="286"/>
    </location>
</feature>
<evidence type="ECO:0000256" key="2">
    <source>
        <dbReference type="ARBA" id="ARBA00022737"/>
    </source>
</evidence>
<dbReference type="EMBL" id="LDAU01000106">
    <property type="protein sequence ID" value="KRX05522.1"/>
    <property type="molecule type" value="Genomic_DNA"/>
</dbReference>
<dbReference type="Proteomes" id="UP000054937">
    <property type="component" value="Unassembled WGS sequence"/>
</dbReference>
<feature type="coiled-coil region" evidence="3">
    <location>
        <begin position="674"/>
        <end position="701"/>
    </location>
</feature>
<comment type="caution">
    <text evidence="4">The sequence shown here is derived from an EMBL/GenBank/DDBJ whole genome shotgun (WGS) entry which is preliminary data.</text>
</comment>
<gene>
    <name evidence="4" type="ORF">PPERSA_12700</name>
</gene>
<dbReference type="OrthoDB" id="293573at2759"/>
<dbReference type="Gene3D" id="2.120.10.80">
    <property type="entry name" value="Kelch-type beta propeller"/>
    <property type="match status" value="2"/>
</dbReference>
<keyword evidence="1" id="KW-0880">Kelch repeat</keyword>